<dbReference type="AlphaFoldDB" id="A0A1I7NU90"/>
<dbReference type="Pfam" id="PF04972">
    <property type="entry name" value="BON"/>
    <property type="match status" value="1"/>
</dbReference>
<dbReference type="OrthoDB" id="7929987at2"/>
<gene>
    <name evidence="2" type="ORF">SAMN04488557_3595</name>
</gene>
<feature type="domain" description="BON" evidence="1">
    <location>
        <begin position="200"/>
        <end position="270"/>
    </location>
</feature>
<dbReference type="Proteomes" id="UP000199423">
    <property type="component" value="Unassembled WGS sequence"/>
</dbReference>
<keyword evidence="2" id="KW-0808">Transferase</keyword>
<evidence type="ECO:0000313" key="3">
    <source>
        <dbReference type="Proteomes" id="UP000199423"/>
    </source>
</evidence>
<name>A0A1I7NU90_9HYPH</name>
<dbReference type="InterPro" id="IPR007055">
    <property type="entry name" value="BON_dom"/>
</dbReference>
<protein>
    <submittedName>
        <fullName evidence="2">Cytidylate kinase</fullName>
    </submittedName>
</protein>
<keyword evidence="3" id="KW-1185">Reference proteome</keyword>
<sequence>MAVIAMTREMATRGSEVAAGLAKRLGLAIVHHEIVEHDIAERAGMPESDVHRFLEGETSLLERWTLDRKQMSRCTAQEILELALKGNVLIRGWGATYLLKSVPHVVCVRICAPMLFRERVLMERLGVGIAENARREIERSDAAHNGTMQRLFGIDWEDPSLYAIVLNTARVPVEDCVEHIVRLVESSTFQETARSRNVLMDQVILFRARAAMDRRFGAKSIQNCLDVHVFSGKVLLTGATTDQQMIVDAVRLLQGVEGVTTVESKVAHVAFVPHAD</sequence>
<reference evidence="3" key="1">
    <citation type="submission" date="2016-10" db="EMBL/GenBank/DDBJ databases">
        <authorList>
            <person name="Varghese N."/>
            <person name="Submissions S."/>
        </authorList>
    </citation>
    <scope>NUCLEOTIDE SEQUENCE [LARGE SCALE GENOMIC DNA]</scope>
    <source>
        <strain evidence="3">DSM 1565</strain>
    </source>
</reference>
<dbReference type="GO" id="GO:0016301">
    <property type="term" value="F:kinase activity"/>
    <property type="evidence" value="ECO:0007669"/>
    <property type="project" value="UniProtKB-KW"/>
</dbReference>
<evidence type="ECO:0000313" key="2">
    <source>
        <dbReference type="EMBL" id="SFV38190.1"/>
    </source>
</evidence>
<dbReference type="Pfam" id="PF13189">
    <property type="entry name" value="Cytidylate_kin2"/>
    <property type="match status" value="1"/>
</dbReference>
<dbReference type="RefSeq" id="WP_092869032.1">
    <property type="nucleotide sequence ID" value="NZ_FPCH01000003.1"/>
</dbReference>
<keyword evidence="2" id="KW-0418">Kinase</keyword>
<dbReference type="Gene3D" id="3.40.50.300">
    <property type="entry name" value="P-loop containing nucleotide triphosphate hydrolases"/>
    <property type="match status" value="1"/>
</dbReference>
<dbReference type="EMBL" id="FPCH01000003">
    <property type="protein sequence ID" value="SFV38190.1"/>
    <property type="molecule type" value="Genomic_DNA"/>
</dbReference>
<dbReference type="InterPro" id="IPR027417">
    <property type="entry name" value="P-loop_NTPase"/>
</dbReference>
<evidence type="ECO:0000259" key="1">
    <source>
        <dbReference type="PROSITE" id="PS50914"/>
    </source>
</evidence>
<organism evidence="2 3">
    <name type="scientific">Hyphomicrobium facile</name>
    <dbReference type="NCBI Taxonomy" id="51670"/>
    <lineage>
        <taxon>Bacteria</taxon>
        <taxon>Pseudomonadati</taxon>
        <taxon>Pseudomonadota</taxon>
        <taxon>Alphaproteobacteria</taxon>
        <taxon>Hyphomicrobiales</taxon>
        <taxon>Hyphomicrobiaceae</taxon>
        <taxon>Hyphomicrobium</taxon>
    </lineage>
</organism>
<accession>A0A1I7NU90</accession>
<proteinExistence type="predicted"/>
<dbReference type="STRING" id="51670.SAMN04488557_3595"/>
<dbReference type="PROSITE" id="PS50914">
    <property type="entry name" value="BON"/>
    <property type="match status" value="1"/>
</dbReference>